<feature type="region of interest" description="Disordered" evidence="7">
    <location>
        <begin position="284"/>
        <end position="313"/>
    </location>
</feature>
<keyword evidence="3" id="KW-0813">Transport</keyword>
<dbReference type="Gene3D" id="3.10.110.10">
    <property type="entry name" value="Ubiquitin Conjugating Enzyme"/>
    <property type="match status" value="1"/>
</dbReference>
<evidence type="ECO:0000256" key="4">
    <source>
        <dbReference type="ARBA" id="ARBA00022753"/>
    </source>
</evidence>
<protein>
    <recommendedName>
        <fullName evidence="8">UEV domain-containing protein</fullName>
    </recommendedName>
</protein>
<dbReference type="Proteomes" id="UP001497600">
    <property type="component" value="Chromosome H"/>
</dbReference>
<dbReference type="Pfam" id="PF09454">
    <property type="entry name" value="Vps23_core"/>
    <property type="match status" value="1"/>
</dbReference>
<comment type="similarity">
    <text evidence="2">Belongs to the ubiquitin-conjugating enzyme family. UEV subfamily.</text>
</comment>
<dbReference type="PROSITE" id="PS51322">
    <property type="entry name" value="UEV"/>
    <property type="match status" value="1"/>
</dbReference>
<keyword evidence="10" id="KW-1185">Reference proteome</keyword>
<accession>A0ABP0EM58</accession>
<dbReference type="SUPFAM" id="SSF140111">
    <property type="entry name" value="Endosomal sorting complex assembly domain"/>
    <property type="match status" value="1"/>
</dbReference>
<dbReference type="InterPro" id="IPR016135">
    <property type="entry name" value="UBQ-conjugating_enzyme/RWD"/>
</dbReference>
<proteinExistence type="inferred from homology"/>
<dbReference type="InterPro" id="IPR017916">
    <property type="entry name" value="SB_dom"/>
</dbReference>
<dbReference type="InterPro" id="IPR037202">
    <property type="entry name" value="ESCRT_assembly_dom"/>
</dbReference>
<evidence type="ECO:0000313" key="9">
    <source>
        <dbReference type="EMBL" id="CAK7921559.1"/>
    </source>
</evidence>
<keyword evidence="4" id="KW-0967">Endosome</keyword>
<evidence type="ECO:0000256" key="1">
    <source>
        <dbReference type="ARBA" id="ARBA00004177"/>
    </source>
</evidence>
<dbReference type="CDD" id="cd11685">
    <property type="entry name" value="UEV_TSG101-like"/>
    <property type="match status" value="1"/>
</dbReference>
<dbReference type="PANTHER" id="PTHR23306">
    <property type="entry name" value="TUMOR SUSCEPTIBILITY GENE 101 PROTEIN-RELATED"/>
    <property type="match status" value="1"/>
</dbReference>
<dbReference type="Pfam" id="PF05743">
    <property type="entry name" value="UEV"/>
    <property type="match status" value="1"/>
</dbReference>
<comment type="subcellular location">
    <subcellularLocation>
        <location evidence="1">Endosome</location>
    </subcellularLocation>
</comment>
<feature type="domain" description="UEV" evidence="8">
    <location>
        <begin position="7"/>
        <end position="176"/>
    </location>
</feature>
<evidence type="ECO:0000256" key="2">
    <source>
        <dbReference type="ARBA" id="ARBA00009594"/>
    </source>
</evidence>
<dbReference type="Gene3D" id="6.10.140.820">
    <property type="match status" value="1"/>
</dbReference>
<evidence type="ECO:0000256" key="7">
    <source>
        <dbReference type="SAM" id="MobiDB-lite"/>
    </source>
</evidence>
<dbReference type="InterPro" id="IPR052070">
    <property type="entry name" value="ESCRT-I_UEV_domain"/>
</dbReference>
<evidence type="ECO:0000313" key="10">
    <source>
        <dbReference type="Proteomes" id="UP001497600"/>
    </source>
</evidence>
<reference evidence="9 10" key="1">
    <citation type="submission" date="2024-01" db="EMBL/GenBank/DDBJ databases">
        <authorList>
            <consortium name="Genoscope - CEA"/>
            <person name="William W."/>
        </authorList>
    </citation>
    <scope>NUCLEOTIDE SEQUENCE [LARGE SCALE GENOMIC DNA]</scope>
    <source>
        <strain evidence="9 10">29B2s-10</strain>
    </source>
</reference>
<dbReference type="SUPFAM" id="SSF54495">
    <property type="entry name" value="UBC-like"/>
    <property type="match status" value="1"/>
</dbReference>
<sequence length="528" mass="59187">MAELPTSISNWLYNVVQPQYTYKQLTYTHLYQLLQVHFGKNLRLKIRTSVYTSHSSGKSTLLLNIFGSIPTVSTSQMNVPVQIWIPLNYPYGTEVGGESDNSGVPLVYIVPEANNDLKIKPGNHVDSSGRFYHPFLSDWYRECKPQSTNGRKFNILELVKILQFVFDRDCPVVNPQANISTNTQDHPTVPPQYHLVQPSQSSMANLRVSPQITGPPLPVKPPKVLPGSTREVPLKYQSPLPLPTPIERVITPHTTGQYQQGISQGNPVINESMSTINYQPQIPHQRYQLPPNPQVQQSYSKPPPQSQPYQNVIPKTHTQPLNKTKTLKNEEPQKDVIDLIDEDRESIPISIPPELTACIQEKIKTTLANEESSIALANTNKLKIEALYSQLSHHHQQAVANSENLMGHIKYLSQQNSNVTKLNQELSTLEEVNTSEGENIHVSSQTKVALDSLITPDSALVNQLYEVVADIKATKDTIDLIGGNFRTEGELIKDSNMDSAVRTVRSLAREAFWLELMKIEIASVMNLS</sequence>
<name>A0ABP0EM58_9ASCO</name>
<keyword evidence="5" id="KW-0653">Protein transport</keyword>
<evidence type="ECO:0000256" key="5">
    <source>
        <dbReference type="ARBA" id="ARBA00022927"/>
    </source>
</evidence>
<keyword evidence="6" id="KW-0175">Coiled coil</keyword>
<dbReference type="EMBL" id="OZ004260">
    <property type="protein sequence ID" value="CAK7921559.1"/>
    <property type="molecule type" value="Genomic_DNA"/>
</dbReference>
<dbReference type="PANTHER" id="PTHR23306:SF3">
    <property type="entry name" value="TUMOR SUPPRESSOR PROTEIN 101"/>
    <property type="match status" value="1"/>
</dbReference>
<evidence type="ECO:0000256" key="3">
    <source>
        <dbReference type="ARBA" id="ARBA00022448"/>
    </source>
</evidence>
<gene>
    <name evidence="9" type="ORF">CAAN4_H15698</name>
</gene>
<evidence type="ECO:0000259" key="8">
    <source>
        <dbReference type="PROSITE" id="PS51322"/>
    </source>
</evidence>
<evidence type="ECO:0000256" key="6">
    <source>
        <dbReference type="ARBA" id="ARBA00023054"/>
    </source>
</evidence>
<dbReference type="InterPro" id="IPR008883">
    <property type="entry name" value="UEV_N"/>
</dbReference>
<organism evidence="9 10">
    <name type="scientific">[Candida] anglica</name>
    <dbReference type="NCBI Taxonomy" id="148631"/>
    <lineage>
        <taxon>Eukaryota</taxon>
        <taxon>Fungi</taxon>
        <taxon>Dikarya</taxon>
        <taxon>Ascomycota</taxon>
        <taxon>Saccharomycotina</taxon>
        <taxon>Pichiomycetes</taxon>
        <taxon>Debaryomycetaceae</taxon>
        <taxon>Kurtzmaniella</taxon>
    </lineage>
</organism>